<protein>
    <submittedName>
        <fullName evidence="1">Uncharacterized protein</fullName>
    </submittedName>
</protein>
<dbReference type="Proteomes" id="UP000276215">
    <property type="component" value="Unassembled WGS sequence"/>
</dbReference>
<proteinExistence type="predicted"/>
<keyword evidence="2" id="KW-1185">Reference proteome</keyword>
<organism evidence="1 2">
    <name type="scientific">Choiromyces venosus 120613-1</name>
    <dbReference type="NCBI Taxonomy" id="1336337"/>
    <lineage>
        <taxon>Eukaryota</taxon>
        <taxon>Fungi</taxon>
        <taxon>Dikarya</taxon>
        <taxon>Ascomycota</taxon>
        <taxon>Pezizomycotina</taxon>
        <taxon>Pezizomycetes</taxon>
        <taxon>Pezizales</taxon>
        <taxon>Tuberaceae</taxon>
        <taxon>Choiromyces</taxon>
    </lineage>
</organism>
<accession>A0A3N4J052</accession>
<name>A0A3N4J052_9PEZI</name>
<evidence type="ECO:0000313" key="2">
    <source>
        <dbReference type="Proteomes" id="UP000276215"/>
    </source>
</evidence>
<gene>
    <name evidence="1" type="ORF">L873DRAFT_586535</name>
</gene>
<dbReference type="AlphaFoldDB" id="A0A3N4J052"/>
<reference evidence="1 2" key="1">
    <citation type="journal article" date="2018" name="Nat. Ecol. Evol.">
        <title>Pezizomycetes genomes reveal the molecular basis of ectomycorrhizal truffle lifestyle.</title>
        <authorList>
            <person name="Murat C."/>
            <person name="Payen T."/>
            <person name="Noel B."/>
            <person name="Kuo A."/>
            <person name="Morin E."/>
            <person name="Chen J."/>
            <person name="Kohler A."/>
            <person name="Krizsan K."/>
            <person name="Balestrini R."/>
            <person name="Da Silva C."/>
            <person name="Montanini B."/>
            <person name="Hainaut M."/>
            <person name="Levati E."/>
            <person name="Barry K.W."/>
            <person name="Belfiori B."/>
            <person name="Cichocki N."/>
            <person name="Clum A."/>
            <person name="Dockter R.B."/>
            <person name="Fauchery L."/>
            <person name="Guy J."/>
            <person name="Iotti M."/>
            <person name="Le Tacon F."/>
            <person name="Lindquist E.A."/>
            <person name="Lipzen A."/>
            <person name="Malagnac F."/>
            <person name="Mello A."/>
            <person name="Molinier V."/>
            <person name="Miyauchi S."/>
            <person name="Poulain J."/>
            <person name="Riccioni C."/>
            <person name="Rubini A."/>
            <person name="Sitrit Y."/>
            <person name="Splivallo R."/>
            <person name="Traeger S."/>
            <person name="Wang M."/>
            <person name="Zifcakova L."/>
            <person name="Wipf D."/>
            <person name="Zambonelli A."/>
            <person name="Paolocci F."/>
            <person name="Nowrousian M."/>
            <person name="Ottonello S."/>
            <person name="Baldrian P."/>
            <person name="Spatafora J.W."/>
            <person name="Henrissat B."/>
            <person name="Nagy L.G."/>
            <person name="Aury J.M."/>
            <person name="Wincker P."/>
            <person name="Grigoriev I.V."/>
            <person name="Bonfante P."/>
            <person name="Martin F.M."/>
        </authorList>
    </citation>
    <scope>NUCLEOTIDE SEQUENCE [LARGE SCALE GENOMIC DNA]</scope>
    <source>
        <strain evidence="1 2">120613-1</strain>
    </source>
</reference>
<dbReference type="EMBL" id="ML120554">
    <property type="protein sequence ID" value="RPA89820.1"/>
    <property type="molecule type" value="Genomic_DNA"/>
</dbReference>
<evidence type="ECO:0000313" key="1">
    <source>
        <dbReference type="EMBL" id="RPA89820.1"/>
    </source>
</evidence>
<sequence>MLFSESQFARTYRRSACSRHYAQYYFLHPRLHLFHLYLSPLLHPPTLHRTIFIPLVPTLSLFPLNPSQSLRITLFEQVPSFWSSNTPLVRKQKKKKKPLVKKKTLFFGLGDLERYFSFALFDFLFDFIYLLFPNFGTKHCQTNPHLKLLHLLQAPLFYFFFSFSFLDASCLPDLSVWPSLCLLAGRPLSWLLVPGCQALYLPHTKLLSISPFSV</sequence>